<keyword evidence="5" id="KW-1185">Reference proteome</keyword>
<keyword evidence="1" id="KW-0479">Metal-binding</keyword>
<dbReference type="AlphaFoldDB" id="A0A3N1D5Y9"/>
<evidence type="ECO:0000256" key="1">
    <source>
        <dbReference type="PROSITE-ProRule" id="PRU00325"/>
    </source>
</evidence>
<feature type="compositionally biased region" description="Basic and acidic residues" evidence="2">
    <location>
        <begin position="1"/>
        <end position="10"/>
    </location>
</feature>
<dbReference type="PROSITE" id="PS50966">
    <property type="entry name" value="ZF_SWIM"/>
    <property type="match status" value="1"/>
</dbReference>
<dbReference type="Proteomes" id="UP000272400">
    <property type="component" value="Unassembled WGS sequence"/>
</dbReference>
<dbReference type="RefSeq" id="WP_246053122.1">
    <property type="nucleotide sequence ID" value="NZ_RJKE01000001.1"/>
</dbReference>
<organism evidence="4 5">
    <name type="scientific">Actinocorallia herbida</name>
    <dbReference type="NCBI Taxonomy" id="58109"/>
    <lineage>
        <taxon>Bacteria</taxon>
        <taxon>Bacillati</taxon>
        <taxon>Actinomycetota</taxon>
        <taxon>Actinomycetes</taxon>
        <taxon>Streptosporangiales</taxon>
        <taxon>Thermomonosporaceae</taxon>
        <taxon>Actinocorallia</taxon>
    </lineage>
</organism>
<dbReference type="Pfam" id="PF04434">
    <property type="entry name" value="SWIM"/>
    <property type="match status" value="1"/>
</dbReference>
<keyword evidence="1" id="KW-0863">Zinc-finger</keyword>
<dbReference type="EMBL" id="RJKE01000001">
    <property type="protein sequence ID" value="ROO88944.1"/>
    <property type="molecule type" value="Genomic_DNA"/>
</dbReference>
<comment type="caution">
    <text evidence="4">The sequence shown here is derived from an EMBL/GenBank/DDBJ whole genome shotgun (WGS) entry which is preliminary data.</text>
</comment>
<evidence type="ECO:0000256" key="2">
    <source>
        <dbReference type="SAM" id="MobiDB-lite"/>
    </source>
</evidence>
<evidence type="ECO:0000313" key="5">
    <source>
        <dbReference type="Proteomes" id="UP000272400"/>
    </source>
</evidence>
<evidence type="ECO:0000313" key="4">
    <source>
        <dbReference type="EMBL" id="ROO88944.1"/>
    </source>
</evidence>
<gene>
    <name evidence="4" type="ORF">EDD29_6630</name>
</gene>
<evidence type="ECO:0000259" key="3">
    <source>
        <dbReference type="PROSITE" id="PS50966"/>
    </source>
</evidence>
<feature type="region of interest" description="Disordered" evidence="2">
    <location>
        <begin position="1"/>
        <end position="21"/>
    </location>
</feature>
<sequence length="448" mass="48019">MDERRERTAGPEDGGPAVRWGRERVLALAPDAASRKAADALAGRSEGASGSDGALVWAEGRYATAVELAGPAFRCSCPSRKIPCKHALGLLLRWSDGAVPETGAQARPAWAEEWVAARRERAAARVIAAEEAAAEPNAPGAASESATARRRAERVDDGVAEFGRWLRDQVSRGLAGAERAPYSLWDEAARRLVDAQAGTLAGRVKELAALPRGGEHWPERLLEEYGLLHLLVRAHTKGTALAGDLRETVRTRIGFPTPREEVLAGPHLRDAWQVLGSRETAADALTTRRTWLRGRRTGRPALLLAFAPTGRSLEPALPPGTQVEASLAFHPAAQPLRALVVEQHSAPEPSPPEGGTVMALLEEYAAALTRDPWLDRWPACLADVRLAHSDPLQVVDPAGHALPLLTADPWHLLALSGGAPFTLTAEWTPTGLRPLTAHHPEEGLLTLP</sequence>
<feature type="domain" description="SWIM-type" evidence="3">
    <location>
        <begin position="62"/>
        <end position="95"/>
    </location>
</feature>
<dbReference type="GO" id="GO:0008270">
    <property type="term" value="F:zinc ion binding"/>
    <property type="evidence" value="ECO:0007669"/>
    <property type="project" value="UniProtKB-KW"/>
</dbReference>
<proteinExistence type="predicted"/>
<dbReference type="InterPro" id="IPR007527">
    <property type="entry name" value="Znf_SWIM"/>
</dbReference>
<keyword evidence="1" id="KW-0862">Zinc</keyword>
<protein>
    <submittedName>
        <fullName evidence="4">SWIM zinc finger protein</fullName>
    </submittedName>
</protein>
<name>A0A3N1D5Y9_9ACTN</name>
<reference evidence="4 5" key="1">
    <citation type="submission" date="2018-11" db="EMBL/GenBank/DDBJ databases">
        <title>Sequencing the genomes of 1000 actinobacteria strains.</title>
        <authorList>
            <person name="Klenk H.-P."/>
        </authorList>
    </citation>
    <scope>NUCLEOTIDE SEQUENCE [LARGE SCALE GENOMIC DNA]</scope>
    <source>
        <strain evidence="4 5">DSM 44254</strain>
    </source>
</reference>
<accession>A0A3N1D5Y9</accession>